<reference evidence="1 2" key="1">
    <citation type="journal article" date="2012" name="PLoS Pathog.">
        <title>Diverse lifestyles and strategies of plant pathogenesis encoded in the genomes of eighteen Dothideomycetes fungi.</title>
        <authorList>
            <person name="Ohm R.A."/>
            <person name="Feau N."/>
            <person name="Henrissat B."/>
            <person name="Schoch C.L."/>
            <person name="Horwitz B.A."/>
            <person name="Barry K.W."/>
            <person name="Condon B.J."/>
            <person name="Copeland A.C."/>
            <person name="Dhillon B."/>
            <person name="Glaser F."/>
            <person name="Hesse C.N."/>
            <person name="Kosti I."/>
            <person name="LaButti K."/>
            <person name="Lindquist E.A."/>
            <person name="Lucas S."/>
            <person name="Salamov A.A."/>
            <person name="Bradshaw R.E."/>
            <person name="Ciuffetti L."/>
            <person name="Hamelin R.C."/>
            <person name="Kema G.H.J."/>
            <person name="Lawrence C."/>
            <person name="Scott J.A."/>
            <person name="Spatafora J.W."/>
            <person name="Turgeon B.G."/>
            <person name="de Wit P.J.G.M."/>
            <person name="Zhong S."/>
            <person name="Goodwin S.B."/>
            <person name="Grigoriev I.V."/>
        </authorList>
    </citation>
    <scope>NUCLEOTIDE SEQUENCE [LARGE SCALE GENOMIC DNA]</scope>
    <source>
        <strain evidence="2">C5 / ATCC 48332 / race O</strain>
    </source>
</reference>
<proteinExistence type="predicted"/>
<dbReference type="EMBL" id="KB445575">
    <property type="protein sequence ID" value="EMD92315.1"/>
    <property type="molecule type" value="Genomic_DNA"/>
</dbReference>
<sequence>MMQPLDNGSGWNKRFEIAYAADGWCGVKEGRWQSGWLSRQAFTSIGRWLELGPCIAGSHKTKHHRATATFATETHLRIVHKSFLLYIIKQL</sequence>
<gene>
    <name evidence="1" type="ORF">COCHEDRAFT_1021151</name>
</gene>
<reference evidence="2" key="2">
    <citation type="journal article" date="2013" name="PLoS Genet.">
        <title>Comparative genome structure, secondary metabolite, and effector coding capacity across Cochliobolus pathogens.</title>
        <authorList>
            <person name="Condon B.J."/>
            <person name="Leng Y."/>
            <person name="Wu D."/>
            <person name="Bushley K.E."/>
            <person name="Ohm R.A."/>
            <person name="Otillar R."/>
            <person name="Martin J."/>
            <person name="Schackwitz W."/>
            <person name="Grimwood J."/>
            <person name="MohdZainudin N."/>
            <person name="Xue C."/>
            <person name="Wang R."/>
            <person name="Manning V.A."/>
            <person name="Dhillon B."/>
            <person name="Tu Z.J."/>
            <person name="Steffenson B.J."/>
            <person name="Salamov A."/>
            <person name="Sun H."/>
            <person name="Lowry S."/>
            <person name="LaButti K."/>
            <person name="Han J."/>
            <person name="Copeland A."/>
            <person name="Lindquist E."/>
            <person name="Barry K."/>
            <person name="Schmutz J."/>
            <person name="Baker S.E."/>
            <person name="Ciuffetti L.M."/>
            <person name="Grigoriev I.V."/>
            <person name="Zhong S."/>
            <person name="Turgeon B.G."/>
        </authorList>
    </citation>
    <scope>NUCLEOTIDE SEQUENCE [LARGE SCALE GENOMIC DNA]</scope>
    <source>
        <strain evidence="2">C5 / ATCC 48332 / race O</strain>
    </source>
</reference>
<dbReference type="Proteomes" id="UP000016936">
    <property type="component" value="Unassembled WGS sequence"/>
</dbReference>
<accession>M2T426</accession>
<dbReference type="AlphaFoldDB" id="M2T426"/>
<evidence type="ECO:0000313" key="1">
    <source>
        <dbReference type="EMBL" id="EMD92315.1"/>
    </source>
</evidence>
<name>M2T426_COCH5</name>
<dbReference type="HOGENOM" id="CLU_2426850_0_0_1"/>
<keyword evidence="2" id="KW-1185">Reference proteome</keyword>
<protein>
    <submittedName>
        <fullName evidence="1">Uncharacterized protein</fullName>
    </submittedName>
</protein>
<organism evidence="1 2">
    <name type="scientific">Cochliobolus heterostrophus (strain C5 / ATCC 48332 / race O)</name>
    <name type="common">Southern corn leaf blight fungus</name>
    <name type="synonym">Bipolaris maydis</name>
    <dbReference type="NCBI Taxonomy" id="701091"/>
    <lineage>
        <taxon>Eukaryota</taxon>
        <taxon>Fungi</taxon>
        <taxon>Dikarya</taxon>
        <taxon>Ascomycota</taxon>
        <taxon>Pezizomycotina</taxon>
        <taxon>Dothideomycetes</taxon>
        <taxon>Pleosporomycetidae</taxon>
        <taxon>Pleosporales</taxon>
        <taxon>Pleosporineae</taxon>
        <taxon>Pleosporaceae</taxon>
        <taxon>Bipolaris</taxon>
    </lineage>
</organism>
<evidence type="ECO:0000313" key="2">
    <source>
        <dbReference type="Proteomes" id="UP000016936"/>
    </source>
</evidence>